<accession>A0A194WYC2</accession>
<dbReference type="Proteomes" id="UP000070700">
    <property type="component" value="Unassembled WGS sequence"/>
</dbReference>
<feature type="chain" id="PRO_5008267666" evidence="1">
    <location>
        <begin position="18"/>
        <end position="112"/>
    </location>
</feature>
<gene>
    <name evidence="2" type="ORF">LY89DRAFT_756171</name>
</gene>
<dbReference type="KEGG" id="psco:LY89DRAFT_756171"/>
<keyword evidence="3" id="KW-1185">Reference proteome</keyword>
<name>A0A194WYC2_MOLSC</name>
<dbReference type="InParanoid" id="A0A194WYC2"/>
<feature type="signal peptide" evidence="1">
    <location>
        <begin position="1"/>
        <end position="17"/>
    </location>
</feature>
<proteinExistence type="predicted"/>
<organism evidence="2 3">
    <name type="scientific">Mollisia scopiformis</name>
    <name type="common">Conifer needle endophyte fungus</name>
    <name type="synonym">Phialocephala scopiformis</name>
    <dbReference type="NCBI Taxonomy" id="149040"/>
    <lineage>
        <taxon>Eukaryota</taxon>
        <taxon>Fungi</taxon>
        <taxon>Dikarya</taxon>
        <taxon>Ascomycota</taxon>
        <taxon>Pezizomycotina</taxon>
        <taxon>Leotiomycetes</taxon>
        <taxon>Helotiales</taxon>
        <taxon>Mollisiaceae</taxon>
        <taxon>Mollisia</taxon>
    </lineage>
</organism>
<dbReference type="EMBL" id="KQ947423">
    <property type="protein sequence ID" value="KUJ12935.1"/>
    <property type="molecule type" value="Genomic_DNA"/>
</dbReference>
<sequence length="112" mass="11529">MFKVFTLLAAMATGIIANEITDAAADYVGCTVNAYNTADCSGTIVSSTLHDCNVAQPCEAQAGASLELVCFNGCEGQLFVSVDDSCAGNLVVPAGECPEVQDVGQIQSQVVF</sequence>
<dbReference type="AlphaFoldDB" id="A0A194WYC2"/>
<dbReference type="RefSeq" id="XP_018067290.1">
    <property type="nucleotide sequence ID" value="XM_018221365.1"/>
</dbReference>
<evidence type="ECO:0000313" key="2">
    <source>
        <dbReference type="EMBL" id="KUJ12935.1"/>
    </source>
</evidence>
<reference evidence="2 3" key="1">
    <citation type="submission" date="2015-10" db="EMBL/GenBank/DDBJ databases">
        <title>Full genome of DAOMC 229536 Phialocephala scopiformis, a fungal endophyte of spruce producing the potent anti-insectan compound rugulosin.</title>
        <authorList>
            <consortium name="DOE Joint Genome Institute"/>
            <person name="Walker A.K."/>
            <person name="Frasz S.L."/>
            <person name="Seifert K.A."/>
            <person name="Miller J.D."/>
            <person name="Mondo S.J."/>
            <person name="Labutti K."/>
            <person name="Lipzen A."/>
            <person name="Dockter R."/>
            <person name="Kennedy M."/>
            <person name="Grigoriev I.V."/>
            <person name="Spatafora J.W."/>
        </authorList>
    </citation>
    <scope>NUCLEOTIDE SEQUENCE [LARGE SCALE GENOMIC DNA]</scope>
    <source>
        <strain evidence="2 3">CBS 120377</strain>
    </source>
</reference>
<protein>
    <submittedName>
        <fullName evidence="2">Uncharacterized protein</fullName>
    </submittedName>
</protein>
<keyword evidence="1" id="KW-0732">Signal</keyword>
<dbReference type="GeneID" id="28831091"/>
<evidence type="ECO:0000256" key="1">
    <source>
        <dbReference type="SAM" id="SignalP"/>
    </source>
</evidence>
<evidence type="ECO:0000313" key="3">
    <source>
        <dbReference type="Proteomes" id="UP000070700"/>
    </source>
</evidence>